<dbReference type="InterPro" id="IPR051417">
    <property type="entry name" value="SDr/BOS_complex"/>
</dbReference>
<dbReference type="SMART" id="SM00089">
    <property type="entry name" value="PKD"/>
    <property type="match status" value="15"/>
</dbReference>
<dbReference type="SMART" id="SM00409">
    <property type="entry name" value="IG"/>
    <property type="match status" value="4"/>
</dbReference>
<dbReference type="InterPro" id="IPR033764">
    <property type="entry name" value="Sdr_B"/>
</dbReference>
<gene>
    <name evidence="6" type="ORF">IC229_09430</name>
</gene>
<dbReference type="SUPFAM" id="SSF48726">
    <property type="entry name" value="Immunoglobulin"/>
    <property type="match status" value="1"/>
</dbReference>
<dbReference type="InterPro" id="IPR036179">
    <property type="entry name" value="Ig-like_dom_sf"/>
</dbReference>
<proteinExistence type="predicted"/>
<organism evidence="6 7">
    <name type="scientific">Spirosoma profusum</name>
    <dbReference type="NCBI Taxonomy" id="2771354"/>
    <lineage>
        <taxon>Bacteria</taxon>
        <taxon>Pseudomonadati</taxon>
        <taxon>Bacteroidota</taxon>
        <taxon>Cytophagia</taxon>
        <taxon>Cytophagales</taxon>
        <taxon>Cytophagaceae</taxon>
        <taxon>Spirosoma</taxon>
    </lineage>
</organism>
<dbReference type="RefSeq" id="WP_190886718.1">
    <property type="nucleotide sequence ID" value="NZ_JACWZY010000006.1"/>
</dbReference>
<keyword evidence="3" id="KW-0732">Signal</keyword>
<evidence type="ECO:0000313" key="6">
    <source>
        <dbReference type="EMBL" id="MBD2700859.1"/>
    </source>
</evidence>
<dbReference type="InterPro" id="IPR007110">
    <property type="entry name" value="Ig-like_dom"/>
</dbReference>
<dbReference type="Proteomes" id="UP000598820">
    <property type="component" value="Unassembled WGS sequence"/>
</dbReference>
<name>A0A927AN05_9BACT</name>
<dbReference type="InterPro" id="IPR022409">
    <property type="entry name" value="PKD/Chitinase_dom"/>
</dbReference>
<evidence type="ECO:0000256" key="1">
    <source>
        <dbReference type="ARBA" id="ARBA00004613"/>
    </source>
</evidence>
<dbReference type="Gene3D" id="2.60.40.740">
    <property type="match status" value="1"/>
</dbReference>
<dbReference type="Pfam" id="PF17210">
    <property type="entry name" value="SdrD_B"/>
    <property type="match status" value="16"/>
</dbReference>
<keyword evidence="2" id="KW-0964">Secreted</keyword>
<evidence type="ECO:0000256" key="3">
    <source>
        <dbReference type="ARBA" id="ARBA00022729"/>
    </source>
</evidence>
<protein>
    <recommendedName>
        <fullName evidence="5">Ig-like domain-containing protein</fullName>
    </recommendedName>
</protein>
<feature type="domain" description="Ig-like" evidence="5">
    <location>
        <begin position="2343"/>
        <end position="2422"/>
    </location>
</feature>
<feature type="region of interest" description="Disordered" evidence="4">
    <location>
        <begin position="526"/>
        <end position="545"/>
    </location>
</feature>
<dbReference type="PANTHER" id="PTHR23303:SF15">
    <property type="entry name" value="COLOSSIN-A"/>
    <property type="match status" value="1"/>
</dbReference>
<comment type="caution">
    <text evidence="6">The sequence shown here is derived from an EMBL/GenBank/DDBJ whole genome shotgun (WGS) entry which is preliminary data.</text>
</comment>
<dbReference type="SUPFAM" id="SSF117074">
    <property type="entry name" value="Hypothetical protein PA1324"/>
    <property type="match status" value="17"/>
</dbReference>
<accession>A0A927AN05</accession>
<dbReference type="GO" id="GO:0005576">
    <property type="term" value="C:extracellular region"/>
    <property type="evidence" value="ECO:0007669"/>
    <property type="project" value="UniProtKB-SubCell"/>
</dbReference>
<dbReference type="SUPFAM" id="SSF49299">
    <property type="entry name" value="PKD domain"/>
    <property type="match status" value="1"/>
</dbReference>
<dbReference type="EMBL" id="JACWZY010000006">
    <property type="protein sequence ID" value="MBD2700859.1"/>
    <property type="molecule type" value="Genomic_DNA"/>
</dbReference>
<reference evidence="6" key="1">
    <citation type="submission" date="2020-09" db="EMBL/GenBank/DDBJ databases">
        <authorList>
            <person name="Kim M.K."/>
        </authorList>
    </citation>
    <scope>NUCLEOTIDE SEQUENCE</scope>
    <source>
        <strain evidence="6">BT702</strain>
    </source>
</reference>
<comment type="subcellular location">
    <subcellularLocation>
        <location evidence="1">Secreted</location>
    </subcellularLocation>
</comment>
<feature type="domain" description="Ig-like" evidence="5">
    <location>
        <begin position="2029"/>
        <end position="2105"/>
    </location>
</feature>
<evidence type="ECO:0000313" key="7">
    <source>
        <dbReference type="Proteomes" id="UP000598820"/>
    </source>
</evidence>
<dbReference type="InterPro" id="IPR003599">
    <property type="entry name" value="Ig_sub"/>
</dbReference>
<dbReference type="InterPro" id="IPR013783">
    <property type="entry name" value="Ig-like_fold"/>
</dbReference>
<feature type="compositionally biased region" description="Polar residues" evidence="4">
    <location>
        <begin position="5574"/>
        <end position="5595"/>
    </location>
</feature>
<dbReference type="Gene3D" id="2.60.40.10">
    <property type="entry name" value="Immunoglobulins"/>
    <property type="match status" value="20"/>
</dbReference>
<evidence type="ECO:0000259" key="5">
    <source>
        <dbReference type="PROSITE" id="PS50835"/>
    </source>
</evidence>
<evidence type="ECO:0000256" key="4">
    <source>
        <dbReference type="SAM" id="MobiDB-lite"/>
    </source>
</evidence>
<dbReference type="PROSITE" id="PS50835">
    <property type="entry name" value="IG_LIKE"/>
    <property type="match status" value="2"/>
</dbReference>
<sequence length="5639" mass="561472">MRTSTKLFFTSSVMLTVVMLLSVLPSFGQTISGTVFRDFNSNGVYSPITTLASSYSYGEPGVGGVTVTAYNAAGTVVATTTSSTVLSTLGSYSLSVGSNGTYRVEFTGLGTGDYESFRGAATATGINATSVQFVAVSGATANINFAVNYPLDYCQPSPTLVVPCYINGNPLTSGTVGSEHVLVTVPYTSSGTAVTPTSIADGEDIGSVWGVAYQRETKKIFSAAFLKRHVGLGAAGLGGIYTTTTTGTSTLLVDLETTFGINLGDSQLGARASLPNSATASSTDPTAFSLVGKVGLGGMAISTEGKTLYVVDLFNRNLLALNVGNPAVTAITSASSLTTISIPSPGCTNGDYRPFAVSVKNNRVYVGVICSGQSGTATTGTASNLYAHVFSMAEGASTIPTTPILSFRLNYTKGDVRNGDVAVGSEWQPWITGFDQLGISSSTALGGFRVGRPQPMLTDITFADNGDMILDFADRTGFQTGFRQRNTTDVSSNPTLYGGYIGGDLLRATYTGTQWVLENNGIVGPLTGSGSGNTEGPGTPTGSGYNAPSGEFYGQDYFLNDNGNTVHGETSMGAGFSVPGYNVVVNTIMDPTDVFTGGLGWFNNRNGVRTQSAELYSTLDNGGETAGKANGLGGIKALCDPAPIQIGNRVWLDSNNNGRQDPGESPLAGVVVTLTGPGITGTASVTTNANGEYYFSNVTGSSSTSSVFGLTGLTYGSSYSLTFPTTASGTAYLSSNPNSVTGTNGDNIDTDVNSAGKIVFTLGTAGQNNFSYDAAYAPCVLPTLTALASSASVCAGGSVTLTAQVSPTGSYTYVWSAPSGITLSGANTATAVASSLTATGTRTFTVTVSSSPVCFTTATVTVTVNALPTATLSSATICVGQSVVLTATGGTSYTLSTGATSTSGSFTLTPATSTTYSVTVANTSGCRSTTTGAVTVNPLPTAGLTPSSAAICAGQSVVLTATGGTSYTLSTGATNTSGSFTVTPGATTPYSVTVANASGCRSTTTATVTLSPSVTAVFPSATICAGQSATLIATGGTSYTFSNGTNNTNGQLIVAPATTTTYSVTVANASGCRSTANSTVTVNPAVTATLGSTTICAGQTATLSATGGNSYTFSNGTINNTGSFSVTPGATATYSVTVSNGNCIGTATGTVTVVPAVTATFGSVSICAGQTATLTASGGTSYTFSNGTTNTTGSLTVTPGATTAYSVTVSNGVCAATASATVTISPSVTAVFPSATICAGQSATLIATGGTSYTFSNGVNNTNGRFVTAPGITTTYSVTVANASGCRSTANSTVTVNPAVTATLGSTTICAGQTATLTATGGNSYTFSDGTINTSGLLAVNPGATATYSVTVSNGNCIGTATATVTVNPAITATLGSVSICAGQSATLTASGGTSYLLSTGASNTTGSFVVTPTATTVYSVTVSSGSCTGTTSATVTVNPSVTAVFPSATICAGQSATLIATGGTSYTFSNGVNNTNGRFVTAPGITTTYSVTVANASGCRSTANSTVTVNPAVTATLGSTTICAGQTATLTATGGNSYTFSDGTTNNSGLLAVIPGGTTTYSVTVSNGNCIGTATGTVTVNPAVAATLSSATICAGQSVTLTATGGTSYTFSNGTVNNTGSLTLTPGATATYSVTVSNGNCIGTASGTVTVNAAVTATLSSVTICLGQTANLIATGGNSFTFSNGTINNTGTLGVSPAATNTYSVTVMTSNGTCTGSASGTVTVNQLPTPTLSSATICAGQSVNLTATGGVSYTFSNGTTNTSGLIAVNPTTSTPYSVTVANASGCRAVASGNVTVNTIPTATLTPSPTTICAGASTTLTASGGTNYRFSNGTINTTGILVVAPANTTTYSVTVTSGSSCSAVASAIVTVNPAVTATLTSATVCSGTSATLVATGGSSYRFSFLGGITNTSGILITPVTTTTVYSVTVTSAQGCSDVTSGTVTVNTPTSPTISGSTTLCAGQTISLTANPTTGLTYAWSGPGGSLGSSNPLTIPNSTTAQSGTYQVLVTNANGCTATSTYNVTVKSAPQVQILTSNVTCNGNTPGVIISTEVTGGTPPVTYAWYRSGAPGVISTSPNPSFTVADSYSLVVTDASGCVSNTATINVTQSNPIAVNAQSTNALCYNGQGTITVNISGGTGPYSVTYANAGGVLSTANTTGFSSIAAVAGSYTITVTDANGCSVTQTAAISQPAPLTVTLTPGSTICADQSTGSVTSSVSGGTSPYSYSWSNGATTPNLSNVAGASYTVVITDANGCSTTGTVTVPTYPTPSIPGFALTQPSCATITGTISVTNPASGVEYSFDNGATYQASPTRSGLTPAIYRLRVRDLVTGCRSGAVNVTINPAPTPPVASISGTTNICAGQSISLTASPSSLTYAWTGPGGSVGTTNPLVIANATPSQSGTYQVRVTDANNCTAVASTNVTVNALPTATLTSTSICIGQSANLVATGGTSYTLSTGATSTSGNFTVTPGASTTYTVTVANANGCISTTTGTVTVNSLPTAGLSSAIICAGNSATLTASGGTSYTFSNGTINNTGILIVSPAASTTYAVTVANASGCVSTTTATVTVNQNPSSSLSSATICAGQSATLTASGGASYTFSNGTTSTDGLLVVAPGATTTYSVTASGGTNCISFASGTVMVNQLPVAGLTPSSASICIGQAVVLTASGGSSYTFSTGETNTTGSITATPTSTTAYSVTVANGSGCISTTNVTVAVNQLPTVTLSPVPGTICVGQSTSLVATGAISYTFSTGTINIGGRVLVSPTATASYSVIGVSASGCYNTATTTVPVNDLPTPALTNATICVGQSATLTASGGSSYSFSTGATNTDGVLEITPGATTTYSVTVANASGCTSTTTGTVTVNQLAVAGLTPSSTSICEGQSVVLTATGGSSYTFSTGETNTTGSITATPTSTTAYSVTVANGSNCISTTSVTVTVNTPPTPAITSATICEGQSATLIASGGTSYTFSTGETNTTGSLAVSPTTTTTYTVTVANATGCISTTTGTVTVNQLPTATVSASSATICAGLSTTLTASGGTSYTFSTGETNNTGILPVTPTTTTTYSVTVANASGCISTTSAIVTVSPSATAILNSTTICAGETTELIADGGTSYTFSTGEINTTGRLQVSPTTTTTYSVTAVNASGCVSDTSPSAATGTVYVDPVPVAGITATSTTICEGQSVTLTATGGTSYDFSTGDINTSGILVVTPTLTTTYVAVVGNDNGCESTTSITVTVNPLPTAAITSATICEGQSATLIATGGTSYSFSTGEVNTSGILIVSPTATATYSVTMANASGCVSSTTGSVTVNTVPVASLTPASATICEGQSVTLTASGGTSYSFSTGTSTTTGIAIVSPVSSTAYSVTVSNGDGCASTASVTVTVNSLPAATLTSATICEGQSATLTATGGTSYTFSTGEVNTTGSLAVSPATTTTYSVTVSNSSGCVSTTSAAVTVNEIPVLTLTSETICANLTTTLRATPGFTTYIFSAGLSQIGVSNEASGSVDGTYSVTAITAQGCSATATGSILINSNPVVQLSSATICTGQSATLIATSGYDTYIFSNNLAQVGNSNVAVGTLAGTYSVTAISTGCSGVGSGSITIEPYPTAELTSATICAGQSATLVATGGTSYTFSNGTINTTGLLDVTPAITTTYSVTVANAAGCASTTIGSVTVNPLPVAELSSATICIGQSATLTATGGATYLFSNGINNATGELIVSPISTTAYSVTIVTTSGCVSNTTATVTVNELPVATLTSATICLYESATLVATGGTSYTFSDGTENLTGLLVAGPSSTTAYSVTVANASGCISTSTATVTVNPLPTINTLASCNGIATYDVSFTATPGATVTASAGTIVGNQVTGVPSGQAVEITVTLNGCSITETVSQNCESNAATLGNYVWNDLDQDGIQDDGEPGIEDVVVVLLQNGVAVATTFTDADGHYRFNGLTPGIPYSVSFTTPAGFTATLVHQHIDGNDELDSDADPITGLTPSVTLAAGESNLSLDAGFYIPRASLGNFVWNDLNHNGIFDTGEPGIPGVVVTLIQNGTALVSTTTDANGLYSFTGLTPGIPYSLSFTTPLNYSATLADQGGNDDLDSDPIGGVTGPITLTAGENNTSIDAGFYLLTAALGNFVFEDLNHNGIQDSGEPGIQGVVVTLISNGTALVASTTTDVGGFYSFTGLTPGIPYSVSFAAPTGYTATLADQGTDDAFDSDGNVVTGLTGTYSLTANEVNFTIDMGYYRPASVGDFVFLDINHNGIQDSAEPGLADVVVTLLDGNNTPIASVTTTSTGLYSFTGLTPGVPYSLSFSTPVGYTATLADQGGNDDLDADPIGGLVSFTLTSGQSNTSVDAGYYPVTAALGNFVFEDLNHNGIQDTGEPGIQGVVVTLISNGTAVVASTTTDVGGFYSFTGLTPGTPYSLSFAAPTGYSATLQNQGPDDTIDSDGNEVTGLTGTYSLTANEVNNTIDIGYYRPASLNGYVWIDTDHNGQQGGTEPPLPGVIVTLIQNGTVVASTTTDASGLYSFTGLTPGTPYSLSFTTPTNFTATAADQGGNDAIDSDPIGGLTPSVTLTSGQSVTQDAGYYPLTAALGNFVFEDLNHNGIQDSGEPGIQGVTVTLISSGTAVVASTTTDVSGFYSFTGLTPGTPYSLSFTAPTGYTATLTDQGTDDTIDSDGDPITGLTGTYSLTANELNETIDMGYYRPASLNGYVWIDSDHDGIRDNTESPLQGVIVTLIQNGTVVATTLTDAGGLYSFTGLTAGIPYSLSFTTPAGYTATEADQGGDDTVDSDPIGGITGPVTLTAGENQTSIDAGFYPVTAGLGNFVFEDLNHNGIQDSGEPGIQGVTVTLISSGTAVVASTTTDVSGFYSFTGLTPGTPYSLSFTAPTGYSATLTDQGTDDMFDSDGDVVAGLTGTYSLTANEFNNTIDMGYYRPASLNGYVWIDSDHNGIQDSGEPALPGVIVTLIQNGTVVATTTTDASGLYSFTGLTPGLPYSLSFTTPAGYTATLADQGGNDNVDSDPIGGLVGSFTLASGQSNVLVDAGFYPVNAALGNFVFEDLNHNGIQDSGEPGIQGVVVTLISNGTAVVASTTTDVGGFYSFTGLTPGTPYSLSFSAPTGYSATLQNQGGDDVVDSDGNELTGLTGTYSLTANELNDTVDMGYYRPASLNGYVWIDSDHDGIQDAGESPLQGVIVTLIQNGTVVATTLTDANGLYSFTGLTPGTPYSLSFTTPTNFTATAADQGGNDAIDSDPIGGLTPSVTLTSGQSVTQDAGYYPLTAALGNFVFEDLNHNGIQDSGEPGIQGVTVNLIENGVILVATTTTDANGLYSFTGLTPGTPYSLSFSAPTGYTATLADQGGDDDADSDGNVVTGLTGTYSLTANEVNNSIDMGYYRPASVGDFVFLDINHNGIQDSGEPGLAGVVVTLLDGTNTLIASVTTTSTGLYSFTGLTPGVPYSLSFSTPVGYTATLADQGGNDELDSDPIGGLVSFTLASGQSLTTVDAGYYVPTASIGSTVWNDLDRDGQRDPGEPGVDGVTVRLLVETTPGNYTVVSTTVTTGGGHYLFTNLPAGTYIVEFDLTTLPAGFIISPNNNRPGVPNTENSDANPTTGRSAPITLDPANPVNPEVLAIDAGLETDCPPAKCVPFVITKTRSGR</sequence>
<feature type="region of interest" description="Disordered" evidence="4">
    <location>
        <begin position="5574"/>
        <end position="5604"/>
    </location>
</feature>
<keyword evidence="7" id="KW-1185">Reference proteome</keyword>
<dbReference type="PANTHER" id="PTHR23303">
    <property type="entry name" value="CARBOXYPEPTIDASE REGULATORY REGION-CONTAINING"/>
    <property type="match status" value="1"/>
</dbReference>
<evidence type="ECO:0000256" key="2">
    <source>
        <dbReference type="ARBA" id="ARBA00022525"/>
    </source>
</evidence>
<feature type="compositionally biased region" description="Gly residues" evidence="4">
    <location>
        <begin position="527"/>
        <end position="541"/>
    </location>
</feature>
<dbReference type="InterPro" id="IPR035986">
    <property type="entry name" value="PKD_dom_sf"/>
</dbReference>